<evidence type="ECO:0000313" key="4">
    <source>
        <dbReference type="Proteomes" id="UP001152592"/>
    </source>
</evidence>
<dbReference type="InterPro" id="IPR050121">
    <property type="entry name" value="Cytochrome_P450_monoxygenase"/>
</dbReference>
<feature type="binding site" description="axial binding residue" evidence="1">
    <location>
        <position position="510"/>
    </location>
    <ligand>
        <name>heme</name>
        <dbReference type="ChEBI" id="CHEBI:30413"/>
    </ligand>
    <ligandPart>
        <name>Fe</name>
        <dbReference type="ChEBI" id="CHEBI:18248"/>
    </ligandPart>
</feature>
<gene>
    <name evidence="3" type="ORF">PSALAMII_LOCUS3989</name>
</gene>
<dbReference type="GO" id="GO:0043386">
    <property type="term" value="P:mycotoxin biosynthetic process"/>
    <property type="evidence" value="ECO:0007669"/>
    <property type="project" value="UniProtKB-ARBA"/>
</dbReference>
<reference evidence="3" key="1">
    <citation type="submission" date="2021-07" db="EMBL/GenBank/DDBJ databases">
        <authorList>
            <person name="Branca A.L. A."/>
        </authorList>
    </citation>
    <scope>NUCLEOTIDE SEQUENCE</scope>
</reference>
<dbReference type="Gene3D" id="1.10.630.10">
    <property type="entry name" value="Cytochrome P450"/>
    <property type="match status" value="1"/>
</dbReference>
<proteinExistence type="predicted"/>
<comment type="caution">
    <text evidence="3">The sequence shown here is derived from an EMBL/GenBank/DDBJ whole genome shotgun (WGS) entry which is preliminary data.</text>
</comment>
<keyword evidence="2" id="KW-1133">Transmembrane helix</keyword>
<dbReference type="OrthoDB" id="4327238at2759"/>
<keyword evidence="2" id="KW-0812">Transmembrane</keyword>
<keyword evidence="1" id="KW-0349">Heme</keyword>
<dbReference type="PRINTS" id="PR00385">
    <property type="entry name" value="P450"/>
</dbReference>
<dbReference type="Pfam" id="PF00067">
    <property type="entry name" value="p450"/>
    <property type="match status" value="1"/>
</dbReference>
<dbReference type="CDD" id="cd11069">
    <property type="entry name" value="CYP_FUM15-like"/>
    <property type="match status" value="1"/>
</dbReference>
<sequence length="566" mass="63892">MGRINDAFTVVYIGIAGGLYLRPEYAILNSRILSITLLLAAIITFKILYQFSLYPKYFTPLKHIQTPKERTWLRGNTKSIFLETPYAEIREWIHTMSNDDIIRYYVVGNLERVMCTSPKALGELLVTKVYDFEKPEIFRKSFRRVVGDGILLAEGEEHKVCLTLSKLRSPKYACAMFTCAIQRKNLMPAFAYRHVKDLYQVFWAKSTEMVNMIQEDLDKPSRKIESHTDNTIKIDTWASRTTLDIIGIAGMDYDFDSLRNKDSEVNRTYRRIMDPPSTSMKILFVLGMLIGKPEFAQSLPTARNKEIQESGEVIRSVARQMIRQKKAKMEDPTAETGIDIISVALKSGTFDEENLVDQSMTFLGAGHETTATALQWAIYALCKHPDVQSKLRDEIRSDLPSINDDTPMSAAAIDNLPYLNAVCNEVLRYYPSVPTTARKAVRDTTLAGKHIPKDTTLILSPRIINRMEEFWGEDADKFNPDRFMGPGKANTGGATSNYALLTFLHGPRSCIGQGFAKAELACMVAAMVGRFHIELKFPDAKLELREGATVCPKDGVVTLMTPLEGW</sequence>
<evidence type="ECO:0000256" key="1">
    <source>
        <dbReference type="PIRSR" id="PIRSR602401-1"/>
    </source>
</evidence>
<dbReference type="PANTHER" id="PTHR24305:SF227">
    <property type="entry name" value="P450, PUTATIVE (EUROFUNG)-RELATED"/>
    <property type="match status" value="1"/>
</dbReference>
<keyword evidence="1" id="KW-0479">Metal-binding</keyword>
<comment type="cofactor">
    <cofactor evidence="1">
        <name>heme</name>
        <dbReference type="ChEBI" id="CHEBI:30413"/>
    </cofactor>
</comment>
<dbReference type="GO" id="GO:0016705">
    <property type="term" value="F:oxidoreductase activity, acting on paired donors, with incorporation or reduction of molecular oxygen"/>
    <property type="evidence" value="ECO:0007669"/>
    <property type="project" value="InterPro"/>
</dbReference>
<dbReference type="GO" id="GO:0004497">
    <property type="term" value="F:monooxygenase activity"/>
    <property type="evidence" value="ECO:0007669"/>
    <property type="project" value="InterPro"/>
</dbReference>
<dbReference type="Proteomes" id="UP001152592">
    <property type="component" value="Unassembled WGS sequence"/>
</dbReference>
<dbReference type="GO" id="GO:0020037">
    <property type="term" value="F:heme binding"/>
    <property type="evidence" value="ECO:0007669"/>
    <property type="project" value="InterPro"/>
</dbReference>
<dbReference type="PANTHER" id="PTHR24305">
    <property type="entry name" value="CYTOCHROME P450"/>
    <property type="match status" value="1"/>
</dbReference>
<evidence type="ECO:0008006" key="5">
    <source>
        <dbReference type="Google" id="ProtNLM"/>
    </source>
</evidence>
<dbReference type="InterPro" id="IPR002401">
    <property type="entry name" value="Cyt_P450_E_grp-I"/>
</dbReference>
<dbReference type="AlphaFoldDB" id="A0A9W4IZU6"/>
<name>A0A9W4IZU6_9EURO</name>
<evidence type="ECO:0000256" key="2">
    <source>
        <dbReference type="SAM" id="Phobius"/>
    </source>
</evidence>
<dbReference type="EMBL" id="CAJVPD010000199">
    <property type="protein sequence ID" value="CAG8364681.1"/>
    <property type="molecule type" value="Genomic_DNA"/>
</dbReference>
<protein>
    <recommendedName>
        <fullName evidence="5">Cytochrome P450 monooxygenase</fullName>
    </recommendedName>
</protein>
<dbReference type="InterPro" id="IPR001128">
    <property type="entry name" value="Cyt_P450"/>
</dbReference>
<evidence type="ECO:0000313" key="3">
    <source>
        <dbReference type="EMBL" id="CAG8364681.1"/>
    </source>
</evidence>
<organism evidence="3 4">
    <name type="scientific">Penicillium salamii</name>
    <dbReference type="NCBI Taxonomy" id="1612424"/>
    <lineage>
        <taxon>Eukaryota</taxon>
        <taxon>Fungi</taxon>
        <taxon>Dikarya</taxon>
        <taxon>Ascomycota</taxon>
        <taxon>Pezizomycotina</taxon>
        <taxon>Eurotiomycetes</taxon>
        <taxon>Eurotiomycetidae</taxon>
        <taxon>Eurotiales</taxon>
        <taxon>Aspergillaceae</taxon>
        <taxon>Penicillium</taxon>
    </lineage>
</organism>
<keyword evidence="1" id="KW-0408">Iron</keyword>
<dbReference type="PRINTS" id="PR00463">
    <property type="entry name" value="EP450I"/>
</dbReference>
<dbReference type="SUPFAM" id="SSF48264">
    <property type="entry name" value="Cytochrome P450"/>
    <property type="match status" value="1"/>
</dbReference>
<dbReference type="InterPro" id="IPR036396">
    <property type="entry name" value="Cyt_P450_sf"/>
</dbReference>
<accession>A0A9W4IZU6</accession>
<feature type="transmembrane region" description="Helical" evidence="2">
    <location>
        <begin position="32"/>
        <end position="51"/>
    </location>
</feature>
<dbReference type="GO" id="GO:0005506">
    <property type="term" value="F:iron ion binding"/>
    <property type="evidence" value="ECO:0007669"/>
    <property type="project" value="InterPro"/>
</dbReference>
<keyword evidence="2" id="KW-0472">Membrane</keyword>